<dbReference type="AlphaFoldDB" id="A0A6G0W357"/>
<protein>
    <submittedName>
        <fullName evidence="1">MULE domain-containing protein</fullName>
    </submittedName>
</protein>
<dbReference type="Proteomes" id="UP000478052">
    <property type="component" value="Unassembled WGS sequence"/>
</dbReference>
<keyword evidence="2" id="KW-1185">Reference proteome</keyword>
<evidence type="ECO:0000313" key="2">
    <source>
        <dbReference type="Proteomes" id="UP000478052"/>
    </source>
</evidence>
<proteinExistence type="predicted"/>
<name>A0A6G0W357_APHCR</name>
<sequence>MISHTRPIIWKFIESLKKEESLNKMIIEQIIAGLMQVCKNVNNNPICEVLKGIAHNFNFYK</sequence>
<comment type="caution">
    <text evidence="1">The sequence shown here is derived from an EMBL/GenBank/DDBJ whole genome shotgun (WGS) entry which is preliminary data.</text>
</comment>
<dbReference type="OrthoDB" id="6500349at2759"/>
<reference evidence="1 2" key="1">
    <citation type="submission" date="2019-08" db="EMBL/GenBank/DDBJ databases">
        <title>Whole genome of Aphis craccivora.</title>
        <authorList>
            <person name="Voronova N.V."/>
            <person name="Shulinski R.S."/>
            <person name="Bandarenka Y.V."/>
            <person name="Zhorov D.G."/>
            <person name="Warner D."/>
        </authorList>
    </citation>
    <scope>NUCLEOTIDE SEQUENCE [LARGE SCALE GENOMIC DNA]</scope>
    <source>
        <strain evidence="1">180601</strain>
        <tissue evidence="1">Whole Body</tissue>
    </source>
</reference>
<dbReference type="EMBL" id="VUJU01009233">
    <property type="protein sequence ID" value="KAF0721312.1"/>
    <property type="molecule type" value="Genomic_DNA"/>
</dbReference>
<accession>A0A6G0W357</accession>
<organism evidence="1 2">
    <name type="scientific">Aphis craccivora</name>
    <name type="common">Cowpea aphid</name>
    <dbReference type="NCBI Taxonomy" id="307492"/>
    <lineage>
        <taxon>Eukaryota</taxon>
        <taxon>Metazoa</taxon>
        <taxon>Ecdysozoa</taxon>
        <taxon>Arthropoda</taxon>
        <taxon>Hexapoda</taxon>
        <taxon>Insecta</taxon>
        <taxon>Pterygota</taxon>
        <taxon>Neoptera</taxon>
        <taxon>Paraneoptera</taxon>
        <taxon>Hemiptera</taxon>
        <taxon>Sternorrhyncha</taxon>
        <taxon>Aphidomorpha</taxon>
        <taxon>Aphidoidea</taxon>
        <taxon>Aphididae</taxon>
        <taxon>Aphidini</taxon>
        <taxon>Aphis</taxon>
        <taxon>Aphis</taxon>
    </lineage>
</organism>
<evidence type="ECO:0000313" key="1">
    <source>
        <dbReference type="EMBL" id="KAF0721312.1"/>
    </source>
</evidence>
<gene>
    <name evidence="1" type="ORF">FWK35_00027335</name>
</gene>